<dbReference type="InterPro" id="IPR013154">
    <property type="entry name" value="ADH-like_N"/>
</dbReference>
<dbReference type="GO" id="GO:0016651">
    <property type="term" value="F:oxidoreductase activity, acting on NAD(P)H"/>
    <property type="evidence" value="ECO:0007669"/>
    <property type="project" value="TreeGrafter"/>
</dbReference>
<dbReference type="STRING" id="168276.SAMN05444580_10510"/>
<dbReference type="SUPFAM" id="SSF51735">
    <property type="entry name" value="NAD(P)-binding Rossmann-fold domains"/>
    <property type="match status" value="1"/>
</dbReference>
<dbReference type="AlphaFoldDB" id="A0A1G6VHT4"/>
<organism evidence="4 5">
    <name type="scientific">Rhodococcus tukisamuensis</name>
    <dbReference type="NCBI Taxonomy" id="168276"/>
    <lineage>
        <taxon>Bacteria</taxon>
        <taxon>Bacillati</taxon>
        <taxon>Actinomycetota</taxon>
        <taxon>Actinomycetes</taxon>
        <taxon>Mycobacteriales</taxon>
        <taxon>Nocardiaceae</taxon>
        <taxon>Rhodococcus</taxon>
    </lineage>
</organism>
<dbReference type="Gene3D" id="3.40.50.720">
    <property type="entry name" value="NAD(P)-binding Rossmann-like Domain"/>
    <property type="match status" value="1"/>
</dbReference>
<dbReference type="Proteomes" id="UP000199417">
    <property type="component" value="Unassembled WGS sequence"/>
</dbReference>
<dbReference type="PANTHER" id="PTHR48106">
    <property type="entry name" value="QUINONE OXIDOREDUCTASE PIG3-RELATED"/>
    <property type="match status" value="1"/>
</dbReference>
<evidence type="ECO:0000313" key="5">
    <source>
        <dbReference type="Proteomes" id="UP000199417"/>
    </source>
</evidence>
<dbReference type="InterPro" id="IPR020843">
    <property type="entry name" value="ER"/>
</dbReference>
<name>A0A1G6VHT4_9NOCA</name>
<dbReference type="Gene3D" id="3.90.180.10">
    <property type="entry name" value="Medium-chain alcohol dehydrogenases, catalytic domain"/>
    <property type="match status" value="1"/>
</dbReference>
<evidence type="ECO:0000313" key="4">
    <source>
        <dbReference type="EMBL" id="SDD53061.1"/>
    </source>
</evidence>
<dbReference type="InterPro" id="IPR011032">
    <property type="entry name" value="GroES-like_sf"/>
</dbReference>
<dbReference type="EMBL" id="FNAB01000005">
    <property type="protein sequence ID" value="SDD53061.1"/>
    <property type="molecule type" value="Genomic_DNA"/>
</dbReference>
<dbReference type="Pfam" id="PF00107">
    <property type="entry name" value="ADH_zinc_N"/>
    <property type="match status" value="1"/>
</dbReference>
<accession>A0A1G6VHT4</accession>
<proteinExistence type="predicted"/>
<dbReference type="InterPro" id="IPR013149">
    <property type="entry name" value="ADH-like_C"/>
</dbReference>
<feature type="domain" description="Enoyl reductase (ER)" evidence="3">
    <location>
        <begin position="12"/>
        <end position="320"/>
    </location>
</feature>
<keyword evidence="1" id="KW-0521">NADP</keyword>
<dbReference type="RefSeq" id="WP_072847229.1">
    <property type="nucleotide sequence ID" value="NZ_FNAB01000005.1"/>
</dbReference>
<gene>
    <name evidence="4" type="ORF">SAMN05444580_10510</name>
</gene>
<dbReference type="PANTHER" id="PTHR48106:SF18">
    <property type="entry name" value="QUINONE OXIDOREDUCTASE PIG3"/>
    <property type="match status" value="1"/>
</dbReference>
<sequence>MRAARILPHEDGGKVAVVEVPTPTPGPGEVLVQVKASALNRGEILQAGRVLTGEPQPIGVEFAGVVAAVGAEVTQWLPGDRVMGHGNGGQAEYFLAAPLALMRVPETVSWVQAGAFPNVFTTAHDALITNGRLAEGETVLVNAGSSGIALATIEIAKAMGAGAVIATTRSEDKAQQLRDFGVDHVIDVSVENQVEAVNAITGDHGVDIIIDSVGGTVFEDNLNSLAVQGRLVNIGRLGSSTSTIDLNVLWLKRLKLIGVTFKTRTEDERVACIQDCARDLLGPLAAGKLRTPIDRTYALDQIADAHSYMATDRHFGKIVLVVDDGEDGQA</sequence>
<protein>
    <submittedName>
        <fullName evidence="4">NADPH2:quinone reductase</fullName>
    </submittedName>
</protein>
<evidence type="ECO:0000259" key="3">
    <source>
        <dbReference type="SMART" id="SM00829"/>
    </source>
</evidence>
<evidence type="ECO:0000256" key="1">
    <source>
        <dbReference type="ARBA" id="ARBA00022857"/>
    </source>
</evidence>
<keyword evidence="2" id="KW-0560">Oxidoreductase</keyword>
<dbReference type="GO" id="GO:0070402">
    <property type="term" value="F:NADPH binding"/>
    <property type="evidence" value="ECO:0007669"/>
    <property type="project" value="TreeGrafter"/>
</dbReference>
<dbReference type="SMART" id="SM00829">
    <property type="entry name" value="PKS_ER"/>
    <property type="match status" value="1"/>
</dbReference>
<dbReference type="Pfam" id="PF08240">
    <property type="entry name" value="ADH_N"/>
    <property type="match status" value="1"/>
</dbReference>
<reference evidence="4 5" key="1">
    <citation type="submission" date="2016-10" db="EMBL/GenBank/DDBJ databases">
        <authorList>
            <person name="de Groot N.N."/>
        </authorList>
    </citation>
    <scope>NUCLEOTIDE SEQUENCE [LARGE SCALE GENOMIC DNA]</scope>
    <source>
        <strain evidence="4 5">JCM 11308</strain>
    </source>
</reference>
<evidence type="ECO:0000256" key="2">
    <source>
        <dbReference type="ARBA" id="ARBA00023002"/>
    </source>
</evidence>
<keyword evidence="5" id="KW-1185">Reference proteome</keyword>
<dbReference type="SUPFAM" id="SSF50129">
    <property type="entry name" value="GroES-like"/>
    <property type="match status" value="1"/>
</dbReference>
<dbReference type="InterPro" id="IPR036291">
    <property type="entry name" value="NAD(P)-bd_dom_sf"/>
</dbReference>